<evidence type="ECO:0000313" key="2">
    <source>
        <dbReference type="EMBL" id="RUO38966.1"/>
    </source>
</evidence>
<gene>
    <name evidence="2" type="ORF">CWE22_11100</name>
</gene>
<proteinExistence type="predicted"/>
<protein>
    <submittedName>
        <fullName evidence="2">Uncharacterized protein</fullName>
    </submittedName>
</protein>
<feature type="signal peptide" evidence="1">
    <location>
        <begin position="1"/>
        <end position="19"/>
    </location>
</feature>
<keyword evidence="3" id="KW-1185">Reference proteome</keyword>
<comment type="caution">
    <text evidence="2">The sequence shown here is derived from an EMBL/GenBank/DDBJ whole genome shotgun (WGS) entry which is preliminary data.</text>
</comment>
<dbReference type="AlphaFoldDB" id="A0A7Z7ESL8"/>
<name>A0A7Z7ESL8_9GAMM</name>
<keyword evidence="1" id="KW-0732">Signal</keyword>
<evidence type="ECO:0000313" key="3">
    <source>
        <dbReference type="Proteomes" id="UP000287766"/>
    </source>
</evidence>
<evidence type="ECO:0000256" key="1">
    <source>
        <dbReference type="SAM" id="SignalP"/>
    </source>
</evidence>
<dbReference type="RefSeq" id="WP_169931565.1">
    <property type="nucleotide sequence ID" value="NZ_PIPR01000004.1"/>
</dbReference>
<feature type="chain" id="PRO_5031536462" evidence="1">
    <location>
        <begin position="20"/>
        <end position="118"/>
    </location>
</feature>
<dbReference type="EMBL" id="PIPR01000004">
    <property type="protein sequence ID" value="RUO38966.1"/>
    <property type="molecule type" value="Genomic_DNA"/>
</dbReference>
<dbReference type="Proteomes" id="UP000287766">
    <property type="component" value="Unassembled WGS sequence"/>
</dbReference>
<accession>A0A7Z7ESL8</accession>
<sequence>MKHLLIVLVGLLSINTAVAEPGQLFTLDVKLSHQNELFAEPSIMLEAGKTGEIAINGTRAFTLKLTVDEQADNTVKITSTLDSVYGEMAPVVVAKLNETATVSIGDLAIALNVRKANL</sequence>
<organism evidence="2 3">
    <name type="scientific">Pseudidiomarina aestuarii</name>
    <dbReference type="NCBI Taxonomy" id="624146"/>
    <lineage>
        <taxon>Bacteria</taxon>
        <taxon>Pseudomonadati</taxon>
        <taxon>Pseudomonadota</taxon>
        <taxon>Gammaproteobacteria</taxon>
        <taxon>Alteromonadales</taxon>
        <taxon>Idiomarinaceae</taxon>
        <taxon>Pseudidiomarina</taxon>
    </lineage>
</organism>
<reference evidence="3" key="1">
    <citation type="journal article" date="2018" name="Front. Microbiol.">
        <title>Genome-Based Analysis Reveals the Taxonomy and Diversity of the Family Idiomarinaceae.</title>
        <authorList>
            <person name="Liu Y."/>
            <person name="Lai Q."/>
            <person name="Shao Z."/>
        </authorList>
    </citation>
    <scope>NUCLEOTIDE SEQUENCE [LARGE SCALE GENOMIC DNA]</scope>
    <source>
        <strain evidence="3">KYW314</strain>
    </source>
</reference>